<dbReference type="Pfam" id="PF03705">
    <property type="entry name" value="CheR_N"/>
    <property type="match status" value="1"/>
</dbReference>
<dbReference type="PROSITE" id="PS50123">
    <property type="entry name" value="CHER"/>
    <property type="match status" value="1"/>
</dbReference>
<dbReference type="EMBL" id="BAABXL010000001">
    <property type="protein sequence ID" value="GAA6268574.1"/>
    <property type="molecule type" value="Genomic_DNA"/>
</dbReference>
<keyword evidence="5" id="KW-0949">S-adenosyl-L-methionine</keyword>
<protein>
    <recommendedName>
        <fullName evidence="2">protein-glutamate O-methyltransferase</fullName>
        <ecNumber evidence="2">2.1.1.80</ecNumber>
    </recommendedName>
</protein>
<dbReference type="Proteomes" id="UP001600894">
    <property type="component" value="Unassembled WGS sequence"/>
</dbReference>
<dbReference type="SUPFAM" id="SSF53335">
    <property type="entry name" value="S-adenosyl-L-methionine-dependent methyltransferases"/>
    <property type="match status" value="1"/>
</dbReference>
<comment type="caution">
    <text evidence="7">The sequence shown here is derived from an EMBL/GenBank/DDBJ whole genome shotgun (WGS) entry which is preliminary data.</text>
</comment>
<sequence length="281" mass="32707">MLPLTDADFTRLYTYIKTHYGIDLSKKKQLISSRLTNMLIHDGYQSFSQYTDEIISGRHPEMISAMLDRLTTNYTYFLREKEHFNFLKQTVLPELAARHASDRSLSIWSAGCSSGEEPYTISMYLKEYFSALPGNWDTRILATDISQDILESARNPFYSSEALKELPALWREKYFVPVGDGRFTVSSELRQNVIFRPFNLMEPIRFKRKFDLIFCRNVMIYFDRPTKEALVERFYHATVPGGYFFIGHSEGLDKENCPYHYLFPAIYQKIAAPRPQGGDVS</sequence>
<keyword evidence="8" id="KW-1185">Reference proteome</keyword>
<dbReference type="InterPro" id="IPR022641">
    <property type="entry name" value="CheR_N"/>
</dbReference>
<evidence type="ECO:0000256" key="4">
    <source>
        <dbReference type="ARBA" id="ARBA00022679"/>
    </source>
</evidence>
<dbReference type="Pfam" id="PF01739">
    <property type="entry name" value="CheR"/>
    <property type="match status" value="1"/>
</dbReference>
<dbReference type="InterPro" id="IPR029063">
    <property type="entry name" value="SAM-dependent_MTases_sf"/>
</dbReference>
<accession>A0ABQ0AX23</accession>
<reference evidence="7 8" key="1">
    <citation type="submission" date="2024-04" db="EMBL/GenBank/DDBJ databases">
        <title>Defined microbial consortia suppress multidrug-resistant proinflammatory Enterobacteriaceae via ecological control.</title>
        <authorList>
            <person name="Furuichi M."/>
            <person name="Kawaguchi T."/>
            <person name="Pust M."/>
            <person name="Yasuma K."/>
            <person name="Plichta D."/>
            <person name="Hasegawa N."/>
            <person name="Ohya T."/>
            <person name="Bhattarai S."/>
            <person name="Sasajima S."/>
            <person name="Aoto Y."/>
            <person name="Tuganbaev T."/>
            <person name="Yaginuma M."/>
            <person name="Ueda M."/>
            <person name="Okahashi N."/>
            <person name="Amafuji K."/>
            <person name="Kiridooshi Y."/>
            <person name="Sugita K."/>
            <person name="Strazar M."/>
            <person name="Skelly A."/>
            <person name="Suda W."/>
            <person name="Hattori M."/>
            <person name="Nakamoto N."/>
            <person name="Caballero S."/>
            <person name="Norman J."/>
            <person name="Olle B."/>
            <person name="Tanoue T."/>
            <person name="Arita M."/>
            <person name="Bucci V."/>
            <person name="Atarashi K."/>
            <person name="Xavier R."/>
            <person name="Honda K."/>
        </authorList>
    </citation>
    <scope>NUCLEOTIDE SEQUENCE [LARGE SCALE GENOMIC DNA]</scope>
    <source>
        <strain evidence="8">f13</strain>
    </source>
</reference>
<keyword evidence="4" id="KW-0808">Transferase</keyword>
<evidence type="ECO:0000256" key="5">
    <source>
        <dbReference type="ARBA" id="ARBA00022691"/>
    </source>
</evidence>
<dbReference type="SUPFAM" id="SSF47757">
    <property type="entry name" value="Chemotaxis receptor methyltransferase CheR, N-terminal domain"/>
    <property type="match status" value="1"/>
</dbReference>
<evidence type="ECO:0000313" key="8">
    <source>
        <dbReference type="Proteomes" id="UP001600894"/>
    </source>
</evidence>
<dbReference type="InterPro" id="IPR036804">
    <property type="entry name" value="CheR_N_sf"/>
</dbReference>
<dbReference type="InterPro" id="IPR000780">
    <property type="entry name" value="CheR_MeTrfase"/>
</dbReference>
<dbReference type="Gene3D" id="1.10.155.10">
    <property type="entry name" value="Chemotaxis receptor methyltransferase CheR, N-terminal domain"/>
    <property type="match status" value="1"/>
</dbReference>
<keyword evidence="3" id="KW-0489">Methyltransferase</keyword>
<dbReference type="InterPro" id="IPR022642">
    <property type="entry name" value="CheR_C"/>
</dbReference>
<gene>
    <name evidence="7" type="ORF">F130042H8_16340</name>
</gene>
<dbReference type="Gene3D" id="3.40.50.150">
    <property type="entry name" value="Vaccinia Virus protein VP39"/>
    <property type="match status" value="1"/>
</dbReference>
<proteinExistence type="predicted"/>
<dbReference type="PIRSF" id="PIRSF000410">
    <property type="entry name" value="CheR"/>
    <property type="match status" value="1"/>
</dbReference>
<dbReference type="InterPro" id="IPR026024">
    <property type="entry name" value="Chemotaxis_MeTrfase_CheR"/>
</dbReference>
<dbReference type="PANTHER" id="PTHR24422">
    <property type="entry name" value="CHEMOTAXIS PROTEIN METHYLTRANSFERASE"/>
    <property type="match status" value="1"/>
</dbReference>
<dbReference type="PRINTS" id="PR00996">
    <property type="entry name" value="CHERMTFRASE"/>
</dbReference>
<dbReference type="RefSeq" id="WP_390469604.1">
    <property type="nucleotide sequence ID" value="NZ_BAABXL010000001.1"/>
</dbReference>
<name>A0ABQ0AX23_9FIRM</name>
<evidence type="ECO:0000259" key="6">
    <source>
        <dbReference type="PROSITE" id="PS50123"/>
    </source>
</evidence>
<evidence type="ECO:0000313" key="7">
    <source>
        <dbReference type="EMBL" id="GAA6268574.1"/>
    </source>
</evidence>
<feature type="domain" description="CheR-type methyltransferase" evidence="6">
    <location>
        <begin position="1"/>
        <end position="252"/>
    </location>
</feature>
<dbReference type="InterPro" id="IPR050903">
    <property type="entry name" value="Bact_Chemotaxis_MeTrfase"/>
</dbReference>
<dbReference type="CDD" id="cd02440">
    <property type="entry name" value="AdoMet_MTases"/>
    <property type="match status" value="1"/>
</dbReference>
<evidence type="ECO:0000256" key="2">
    <source>
        <dbReference type="ARBA" id="ARBA00012534"/>
    </source>
</evidence>
<comment type="catalytic activity">
    <reaction evidence="1">
        <text>L-glutamyl-[protein] + S-adenosyl-L-methionine = [protein]-L-glutamate 5-O-methyl ester + S-adenosyl-L-homocysteine</text>
        <dbReference type="Rhea" id="RHEA:24452"/>
        <dbReference type="Rhea" id="RHEA-COMP:10208"/>
        <dbReference type="Rhea" id="RHEA-COMP:10311"/>
        <dbReference type="ChEBI" id="CHEBI:29973"/>
        <dbReference type="ChEBI" id="CHEBI:57856"/>
        <dbReference type="ChEBI" id="CHEBI:59789"/>
        <dbReference type="ChEBI" id="CHEBI:82795"/>
        <dbReference type="EC" id="2.1.1.80"/>
    </reaction>
</comment>
<dbReference type="PANTHER" id="PTHR24422:SF19">
    <property type="entry name" value="CHEMOTAXIS PROTEIN METHYLTRANSFERASE"/>
    <property type="match status" value="1"/>
</dbReference>
<organism evidence="7 8">
    <name type="scientific">Enterocloster alcoholdehydrogenati</name>
    <dbReference type="NCBI Taxonomy" id="2547410"/>
    <lineage>
        <taxon>Bacteria</taxon>
        <taxon>Bacillati</taxon>
        <taxon>Bacillota</taxon>
        <taxon>Clostridia</taxon>
        <taxon>Lachnospirales</taxon>
        <taxon>Lachnospiraceae</taxon>
        <taxon>Enterocloster</taxon>
    </lineage>
</organism>
<dbReference type="SMART" id="SM00138">
    <property type="entry name" value="MeTrc"/>
    <property type="match status" value="1"/>
</dbReference>
<dbReference type="EC" id="2.1.1.80" evidence="2"/>
<evidence type="ECO:0000256" key="3">
    <source>
        <dbReference type="ARBA" id="ARBA00022603"/>
    </source>
</evidence>
<evidence type="ECO:0000256" key="1">
    <source>
        <dbReference type="ARBA" id="ARBA00001541"/>
    </source>
</evidence>